<dbReference type="SUPFAM" id="SSF103473">
    <property type="entry name" value="MFS general substrate transporter"/>
    <property type="match status" value="1"/>
</dbReference>
<keyword evidence="1" id="KW-0812">Transmembrane</keyword>
<keyword evidence="3" id="KW-1185">Reference proteome</keyword>
<proteinExistence type="predicted"/>
<name>A0ABN8I804_9NEOP</name>
<sequence length="176" mass="19449">MFRKIYELFDISLLSSPRFLNIIFGTALTVTSIQNFSLIYPIFLQKVASMDKQQTANCMSTVAFADIIGRLTLPAVQDKYKIKARMMLILTSIWLIIVRQVLVYQTDLNVLILMSCLYGFGRSMVIVARNIALSEDCRLDQVPAAVGLGMLSMGLDLGEGNGGNSLAAYTKEGPPK</sequence>
<reference evidence="2" key="1">
    <citation type="submission" date="2022-03" db="EMBL/GenBank/DDBJ databases">
        <authorList>
            <person name="Martin H S."/>
        </authorList>
    </citation>
    <scope>NUCLEOTIDE SEQUENCE</scope>
</reference>
<dbReference type="InterPro" id="IPR036259">
    <property type="entry name" value="MFS_trans_sf"/>
</dbReference>
<dbReference type="PANTHER" id="PTHR11360">
    <property type="entry name" value="MONOCARBOXYLATE TRANSPORTER"/>
    <property type="match status" value="1"/>
</dbReference>
<keyword evidence="1" id="KW-0472">Membrane</keyword>
<dbReference type="Gene3D" id="1.20.1250.20">
    <property type="entry name" value="MFS general substrate transporter like domains"/>
    <property type="match status" value="1"/>
</dbReference>
<accession>A0ABN8I804</accession>
<dbReference type="InterPro" id="IPR050327">
    <property type="entry name" value="Proton-linked_MCT"/>
</dbReference>
<dbReference type="PANTHER" id="PTHR11360:SF229">
    <property type="entry name" value="AGAP007601-PA"/>
    <property type="match status" value="1"/>
</dbReference>
<keyword evidence="1" id="KW-1133">Transmembrane helix</keyword>
<protein>
    <submittedName>
        <fullName evidence="2">Uncharacterized protein</fullName>
    </submittedName>
</protein>
<dbReference type="EMBL" id="OW152814">
    <property type="protein sequence ID" value="CAH2050267.1"/>
    <property type="molecule type" value="Genomic_DNA"/>
</dbReference>
<organism evidence="2 3">
    <name type="scientific">Iphiclides podalirius</name>
    <name type="common">scarce swallowtail</name>
    <dbReference type="NCBI Taxonomy" id="110791"/>
    <lineage>
        <taxon>Eukaryota</taxon>
        <taxon>Metazoa</taxon>
        <taxon>Ecdysozoa</taxon>
        <taxon>Arthropoda</taxon>
        <taxon>Hexapoda</taxon>
        <taxon>Insecta</taxon>
        <taxon>Pterygota</taxon>
        <taxon>Neoptera</taxon>
        <taxon>Endopterygota</taxon>
        <taxon>Lepidoptera</taxon>
        <taxon>Glossata</taxon>
        <taxon>Ditrysia</taxon>
        <taxon>Papilionoidea</taxon>
        <taxon>Papilionidae</taxon>
        <taxon>Papilioninae</taxon>
        <taxon>Iphiclides</taxon>
    </lineage>
</organism>
<evidence type="ECO:0000313" key="2">
    <source>
        <dbReference type="EMBL" id="CAH2050267.1"/>
    </source>
</evidence>
<evidence type="ECO:0000256" key="1">
    <source>
        <dbReference type="SAM" id="Phobius"/>
    </source>
</evidence>
<feature type="transmembrane region" description="Helical" evidence="1">
    <location>
        <begin position="20"/>
        <end position="43"/>
    </location>
</feature>
<feature type="transmembrane region" description="Helical" evidence="1">
    <location>
        <begin position="86"/>
        <end position="104"/>
    </location>
</feature>
<feature type="non-terminal residue" evidence="2">
    <location>
        <position position="176"/>
    </location>
</feature>
<gene>
    <name evidence="2" type="ORF">IPOD504_LOCUS7345</name>
</gene>
<evidence type="ECO:0000313" key="3">
    <source>
        <dbReference type="Proteomes" id="UP000837857"/>
    </source>
</evidence>
<dbReference type="Proteomes" id="UP000837857">
    <property type="component" value="Chromosome 2"/>
</dbReference>